<dbReference type="Proteomes" id="UP000001485">
    <property type="component" value="Chromosome"/>
</dbReference>
<proteinExistence type="predicted"/>
<protein>
    <submittedName>
        <fullName evidence="1">Uncharacterized protein</fullName>
    </submittedName>
</protein>
<accession>C5BE41</accession>
<dbReference type="KEGG" id="eic:NT01EI_2106"/>
<reference evidence="1 2" key="2">
    <citation type="journal article" date="2012" name="J. Bacteriol.">
        <title>Genome Sequence of Edwardsiella ictaluri 93-146, a Strain Associated with a Natural Channel Catfish Outbreak of Enteric Septicemia of Catfish.</title>
        <authorList>
            <person name="Williams M.L."/>
            <person name="Gillaspy A.F."/>
            <person name="Dyer D.W."/>
            <person name="Thune R.L."/>
            <person name="Waldbieser G.C."/>
            <person name="Schuster S.C."/>
            <person name="Gipson J."/>
            <person name="Zaitshik J."/>
            <person name="Landry C."/>
            <person name="Banes M.M."/>
            <person name="Lawrence M.L."/>
        </authorList>
    </citation>
    <scope>NUCLEOTIDE SEQUENCE [LARGE SCALE GENOMIC DNA]</scope>
    <source>
        <strain evidence="1 2">93-146</strain>
    </source>
</reference>
<dbReference type="AlphaFoldDB" id="C5BE41"/>
<evidence type="ECO:0000313" key="2">
    <source>
        <dbReference type="Proteomes" id="UP000001485"/>
    </source>
</evidence>
<sequence length="42" mass="4441">MAYPPYATRRAAANFTIVAVGVAGKKHHILQGLSHAHGSDII</sequence>
<name>C5BE41_EDWI9</name>
<reference evidence="2" key="1">
    <citation type="submission" date="2009-03" db="EMBL/GenBank/DDBJ databases">
        <title>Complete genome sequence of Edwardsiella ictaluri 93-146.</title>
        <authorList>
            <person name="Williams M.L."/>
            <person name="Gillaspy A.F."/>
            <person name="Dyer D.W."/>
            <person name="Thune R.L."/>
            <person name="Waldbieser G.C."/>
            <person name="Schuster S.C."/>
            <person name="Gipson J."/>
            <person name="Zaitshik J."/>
            <person name="Landry C."/>
            <person name="Lawrence M.L."/>
        </authorList>
    </citation>
    <scope>NUCLEOTIDE SEQUENCE [LARGE SCALE GENOMIC DNA]</scope>
    <source>
        <strain evidence="2">93-146</strain>
    </source>
</reference>
<evidence type="ECO:0000313" key="1">
    <source>
        <dbReference type="EMBL" id="ACR69282.1"/>
    </source>
</evidence>
<organism evidence="1 2">
    <name type="scientific">Edwardsiella ictaluri (strain 93-146)</name>
    <dbReference type="NCBI Taxonomy" id="634503"/>
    <lineage>
        <taxon>Bacteria</taxon>
        <taxon>Pseudomonadati</taxon>
        <taxon>Pseudomonadota</taxon>
        <taxon>Gammaproteobacteria</taxon>
        <taxon>Enterobacterales</taxon>
        <taxon>Hafniaceae</taxon>
        <taxon>Edwardsiella</taxon>
    </lineage>
</organism>
<gene>
    <name evidence="1" type="ordered locus">NT01EI_2106</name>
</gene>
<dbReference type="EMBL" id="CP001600">
    <property type="protein sequence ID" value="ACR69282.1"/>
    <property type="molecule type" value="Genomic_DNA"/>
</dbReference>
<dbReference type="HOGENOM" id="CLU_3250695_0_0_6"/>